<dbReference type="Gene3D" id="3.30.70.270">
    <property type="match status" value="1"/>
</dbReference>
<gene>
    <name evidence="4" type="ORF">SAMN05216241_11722</name>
</gene>
<dbReference type="Gene3D" id="3.20.20.450">
    <property type="entry name" value="EAL domain"/>
    <property type="match status" value="1"/>
</dbReference>
<evidence type="ECO:0000256" key="1">
    <source>
        <dbReference type="SAM" id="MobiDB-lite"/>
    </source>
</evidence>
<dbReference type="InterPro" id="IPR035965">
    <property type="entry name" value="PAS-like_dom_sf"/>
</dbReference>
<evidence type="ECO:0000259" key="3">
    <source>
        <dbReference type="PROSITE" id="PS50887"/>
    </source>
</evidence>
<dbReference type="Proteomes" id="UP000199415">
    <property type="component" value="Unassembled WGS sequence"/>
</dbReference>
<dbReference type="CDD" id="cd01949">
    <property type="entry name" value="GGDEF"/>
    <property type="match status" value="1"/>
</dbReference>
<dbReference type="PANTHER" id="PTHR33121:SF79">
    <property type="entry name" value="CYCLIC DI-GMP PHOSPHODIESTERASE PDED-RELATED"/>
    <property type="match status" value="1"/>
</dbReference>
<dbReference type="STRING" id="1082479.SAMN05216241_11722"/>
<dbReference type="InterPro" id="IPR013655">
    <property type="entry name" value="PAS_fold_3"/>
</dbReference>
<dbReference type="InterPro" id="IPR000160">
    <property type="entry name" value="GGDEF_dom"/>
</dbReference>
<dbReference type="SUPFAM" id="SSF55073">
    <property type="entry name" value="Nucleotide cyclase"/>
    <property type="match status" value="1"/>
</dbReference>
<evidence type="ECO:0000313" key="4">
    <source>
        <dbReference type="EMBL" id="SDG51535.1"/>
    </source>
</evidence>
<dbReference type="Gene3D" id="3.30.450.20">
    <property type="entry name" value="PAS domain"/>
    <property type="match status" value="1"/>
</dbReference>
<sequence>MAQARRDGGNGDPSDPVHAAVAAAGDLVCAWDLDGDGVRWHGAVTAVFGQHADSPPATGEDLIARIHPEDVGRRQQSMDAHLSNGALHDCEYRLDTGDGIYHWVHERGAAQQGQAGTTLLATLRLVDDRKAMEARLEYFANYDDLTGHFNKHRLRQALDQALAEAGRFGTTGAFAVVGIDQLAMINTAYGPETGDAVLVRVGERLDASLRAADVIGRIGGDRLGVVLMRCDENEAMRVAERAVADIRRTPIDTPSGPLRVTVSAGVVVFPTQSHSSYDLMAKADSALHQAKNMGRNCAGFYQLTEEQRRAYQISLDTGAEVQEALKEGRITFAYQPVVRARSHDVQFYECLLRLQRRDGEILTAGRFVPVIEQLGLMRSLDRRVLDLAVDQLRAQPDIMLAINISALTAGDRSWLRALISKLKGRPDVARRLIVEITETTALKDLDETAFFAETVRELGCKLALDDFGAGFTTFRHLKSLTVDVVKIDGSFVRNIAVEPQNKLFVRNLVGLARSLELAVVGECTENAEEARILADEGVDLLQGFYFGRPSVERPWAVPADGSATMTPALGAHSGDPQPG</sequence>
<accession>A0A1G7UVA9</accession>
<dbReference type="SMART" id="SM00052">
    <property type="entry name" value="EAL"/>
    <property type="match status" value="1"/>
</dbReference>
<dbReference type="NCBIfam" id="TIGR00254">
    <property type="entry name" value="GGDEF"/>
    <property type="match status" value="1"/>
</dbReference>
<dbReference type="AlphaFoldDB" id="A0A1G7UVA9"/>
<dbReference type="SMART" id="SM00267">
    <property type="entry name" value="GGDEF"/>
    <property type="match status" value="1"/>
</dbReference>
<dbReference type="PROSITE" id="PS50887">
    <property type="entry name" value="GGDEF"/>
    <property type="match status" value="1"/>
</dbReference>
<dbReference type="InterPro" id="IPR035919">
    <property type="entry name" value="EAL_sf"/>
</dbReference>
<dbReference type="RefSeq" id="WP_176758690.1">
    <property type="nucleotide sequence ID" value="NZ_FNCE01000017.1"/>
</dbReference>
<proteinExistence type="predicted"/>
<dbReference type="Pfam" id="PF00563">
    <property type="entry name" value="EAL"/>
    <property type="match status" value="1"/>
</dbReference>
<name>A0A1G7UVA9_9PROT</name>
<evidence type="ECO:0000259" key="2">
    <source>
        <dbReference type="PROSITE" id="PS50883"/>
    </source>
</evidence>
<dbReference type="EMBL" id="FNCE01000017">
    <property type="protein sequence ID" value="SDG51535.1"/>
    <property type="molecule type" value="Genomic_DNA"/>
</dbReference>
<dbReference type="CDD" id="cd01948">
    <property type="entry name" value="EAL"/>
    <property type="match status" value="1"/>
</dbReference>
<dbReference type="Pfam" id="PF08447">
    <property type="entry name" value="PAS_3"/>
    <property type="match status" value="1"/>
</dbReference>
<dbReference type="InterPro" id="IPR050706">
    <property type="entry name" value="Cyclic-di-GMP_PDE-like"/>
</dbReference>
<evidence type="ECO:0000313" key="5">
    <source>
        <dbReference type="Proteomes" id="UP000199415"/>
    </source>
</evidence>
<dbReference type="InterPro" id="IPR043128">
    <property type="entry name" value="Rev_trsase/Diguanyl_cyclase"/>
</dbReference>
<feature type="region of interest" description="Disordered" evidence="1">
    <location>
        <begin position="557"/>
        <end position="579"/>
    </location>
</feature>
<dbReference type="PANTHER" id="PTHR33121">
    <property type="entry name" value="CYCLIC DI-GMP PHOSPHODIESTERASE PDEF"/>
    <property type="match status" value="1"/>
</dbReference>
<feature type="domain" description="EAL" evidence="2">
    <location>
        <begin position="314"/>
        <end position="563"/>
    </location>
</feature>
<dbReference type="SUPFAM" id="SSF55785">
    <property type="entry name" value="PYP-like sensor domain (PAS domain)"/>
    <property type="match status" value="1"/>
</dbReference>
<organism evidence="4 5">
    <name type="scientific">Limimonas halophila</name>
    <dbReference type="NCBI Taxonomy" id="1082479"/>
    <lineage>
        <taxon>Bacteria</taxon>
        <taxon>Pseudomonadati</taxon>
        <taxon>Pseudomonadota</taxon>
        <taxon>Alphaproteobacteria</taxon>
        <taxon>Rhodospirillales</taxon>
        <taxon>Rhodovibrionaceae</taxon>
        <taxon>Limimonas</taxon>
    </lineage>
</organism>
<dbReference type="InterPro" id="IPR001633">
    <property type="entry name" value="EAL_dom"/>
</dbReference>
<protein>
    <submittedName>
        <fullName evidence="4">Diguanylate cyclase/phosphodiesterase</fullName>
    </submittedName>
</protein>
<dbReference type="PROSITE" id="PS50883">
    <property type="entry name" value="EAL"/>
    <property type="match status" value="1"/>
</dbReference>
<dbReference type="SUPFAM" id="SSF141868">
    <property type="entry name" value="EAL domain-like"/>
    <property type="match status" value="1"/>
</dbReference>
<dbReference type="InterPro" id="IPR000014">
    <property type="entry name" value="PAS"/>
</dbReference>
<keyword evidence="5" id="KW-1185">Reference proteome</keyword>
<dbReference type="InterPro" id="IPR029787">
    <property type="entry name" value="Nucleotide_cyclase"/>
</dbReference>
<dbReference type="Pfam" id="PF00990">
    <property type="entry name" value="GGDEF"/>
    <property type="match status" value="1"/>
</dbReference>
<feature type="domain" description="GGDEF" evidence="3">
    <location>
        <begin position="170"/>
        <end position="303"/>
    </location>
</feature>
<dbReference type="GO" id="GO:0071111">
    <property type="term" value="F:cyclic-guanylate-specific phosphodiesterase activity"/>
    <property type="evidence" value="ECO:0007669"/>
    <property type="project" value="InterPro"/>
</dbReference>
<dbReference type="CDD" id="cd00130">
    <property type="entry name" value="PAS"/>
    <property type="match status" value="1"/>
</dbReference>
<reference evidence="4 5" key="1">
    <citation type="submission" date="2016-10" db="EMBL/GenBank/DDBJ databases">
        <authorList>
            <person name="de Groot N.N."/>
        </authorList>
    </citation>
    <scope>NUCLEOTIDE SEQUENCE [LARGE SCALE GENOMIC DNA]</scope>
    <source>
        <strain evidence="4 5">DSM 25584</strain>
    </source>
</reference>